<protein>
    <recommendedName>
        <fullName evidence="3">DUF4116 domain-containing protein</fullName>
    </recommendedName>
</protein>
<name>A0A938X3D0_9CLOT</name>
<sequence length="163" mass="19642">MVRLSLKHDGEAIQYANQRFQKDREWIRYAIENSEDGVIMFLECMKPYRKDKELVYLACKVCRWNFVYIDEFFHDDYELAEMCMQPTGDHNTIYDYLSERLKNNKNLAMLDLQEDYPHTESYSAELKDDDEIAARLYELHGLAPWAWHYMSERLKKKYGIEEG</sequence>
<dbReference type="RefSeq" id="WP_204909189.1">
    <property type="nucleotide sequence ID" value="NZ_JACJLV010000025.1"/>
</dbReference>
<organism evidence="1 2">
    <name type="scientific">Mordavella massiliensis</name>
    <dbReference type="NCBI Taxonomy" id="1871024"/>
    <lineage>
        <taxon>Bacteria</taxon>
        <taxon>Bacillati</taxon>
        <taxon>Bacillota</taxon>
        <taxon>Clostridia</taxon>
        <taxon>Eubacteriales</taxon>
        <taxon>Clostridiaceae</taxon>
        <taxon>Mordavella</taxon>
    </lineage>
</organism>
<dbReference type="EMBL" id="JACJLV010000025">
    <property type="protein sequence ID" value="MBM6827151.1"/>
    <property type="molecule type" value="Genomic_DNA"/>
</dbReference>
<comment type="caution">
    <text evidence="1">The sequence shown here is derived from an EMBL/GenBank/DDBJ whole genome shotgun (WGS) entry which is preliminary data.</text>
</comment>
<accession>A0A938X3D0</accession>
<reference evidence="1" key="1">
    <citation type="submission" date="2020-08" db="EMBL/GenBank/DDBJ databases">
        <authorList>
            <person name="Cejkova D."/>
            <person name="Kubasova T."/>
            <person name="Jahodarova E."/>
            <person name="Rychlik I."/>
        </authorList>
    </citation>
    <scope>NUCLEOTIDE SEQUENCE</scope>
    <source>
        <strain evidence="1">An420c</strain>
    </source>
</reference>
<dbReference type="Proteomes" id="UP000713880">
    <property type="component" value="Unassembled WGS sequence"/>
</dbReference>
<evidence type="ECO:0008006" key="3">
    <source>
        <dbReference type="Google" id="ProtNLM"/>
    </source>
</evidence>
<keyword evidence="2" id="KW-1185">Reference proteome</keyword>
<evidence type="ECO:0000313" key="2">
    <source>
        <dbReference type="Proteomes" id="UP000713880"/>
    </source>
</evidence>
<reference evidence="1" key="2">
    <citation type="journal article" date="2021" name="Sci. Rep.">
        <title>The distribution of antibiotic resistance genes in chicken gut microbiota commensals.</title>
        <authorList>
            <person name="Juricova H."/>
            <person name="Matiasovicova J."/>
            <person name="Kubasova T."/>
            <person name="Cejkova D."/>
            <person name="Rychlik I."/>
        </authorList>
    </citation>
    <scope>NUCLEOTIDE SEQUENCE</scope>
    <source>
        <strain evidence="1">An420c</strain>
    </source>
</reference>
<dbReference type="AlphaFoldDB" id="A0A938X3D0"/>
<evidence type="ECO:0000313" key="1">
    <source>
        <dbReference type="EMBL" id="MBM6827151.1"/>
    </source>
</evidence>
<proteinExistence type="predicted"/>
<gene>
    <name evidence="1" type="ORF">H6A13_08615</name>
</gene>